<dbReference type="AlphaFoldDB" id="A0A840NGP7"/>
<dbReference type="Proteomes" id="UP000580474">
    <property type="component" value="Unassembled WGS sequence"/>
</dbReference>
<feature type="transmembrane region" description="Helical" evidence="1">
    <location>
        <begin position="133"/>
        <end position="151"/>
    </location>
</feature>
<feature type="transmembrane region" description="Helical" evidence="1">
    <location>
        <begin position="31"/>
        <end position="52"/>
    </location>
</feature>
<name>A0A840NGP7_9PSEU</name>
<reference evidence="2 3" key="1">
    <citation type="submission" date="2020-08" db="EMBL/GenBank/DDBJ databases">
        <title>Sequencing the genomes of 1000 actinobacteria strains.</title>
        <authorList>
            <person name="Klenk H.-P."/>
        </authorList>
    </citation>
    <scope>NUCLEOTIDE SEQUENCE [LARGE SCALE GENOMIC DNA]</scope>
    <source>
        <strain evidence="2 3">DSM 45582</strain>
    </source>
</reference>
<keyword evidence="1" id="KW-0472">Membrane</keyword>
<evidence type="ECO:0000313" key="3">
    <source>
        <dbReference type="Proteomes" id="UP000580474"/>
    </source>
</evidence>
<protein>
    <submittedName>
        <fullName evidence="2">Uncharacterized protein</fullName>
    </submittedName>
</protein>
<feature type="transmembrane region" description="Helical" evidence="1">
    <location>
        <begin position="197"/>
        <end position="215"/>
    </location>
</feature>
<feature type="transmembrane region" description="Helical" evidence="1">
    <location>
        <begin position="98"/>
        <end position="121"/>
    </location>
</feature>
<feature type="transmembrane region" description="Helical" evidence="1">
    <location>
        <begin position="163"/>
        <end position="182"/>
    </location>
</feature>
<dbReference type="EMBL" id="JACHIV010000001">
    <property type="protein sequence ID" value="MBB5070191.1"/>
    <property type="molecule type" value="Genomic_DNA"/>
</dbReference>
<feature type="transmembrane region" description="Helical" evidence="1">
    <location>
        <begin position="7"/>
        <end position="25"/>
    </location>
</feature>
<sequence>MTRTFGRLLAEVVGVGLLLCVPVLADRMVDVASWLLTCSLGLVVGVATRLALAHRTEERGVLAGDPVEQGVISAWYVGGILAGQVFLCGFAGHVVAAAIGAGGAGGWIGVGLLVLSGLLALARPALGDAAKRARTVLTVLTALVWSWWPAAVDLSGTSSAVSAAGPVATGLLFFVSIVGWEVRRSWSPAESRTGRRVLFPVFLVVAAFGAGLISLRLVRAGADGPGSAGPVLAALVGLLAVSYCRTNLVAASTLSAGLRGTRGPLPVAAAVAPVAVVLVLAQLRGWEVGYFLYGPAAMTLCLFAWMSGRVAANAAAATGARVAGIAGAGALLVVSPALGPAILFPGVVGAIAFARFALVRPGGPAGAARRSGTEIEEAT</sequence>
<organism evidence="2 3">
    <name type="scientific">Saccharopolyspora gloriosae</name>
    <dbReference type="NCBI Taxonomy" id="455344"/>
    <lineage>
        <taxon>Bacteria</taxon>
        <taxon>Bacillati</taxon>
        <taxon>Actinomycetota</taxon>
        <taxon>Actinomycetes</taxon>
        <taxon>Pseudonocardiales</taxon>
        <taxon>Pseudonocardiaceae</taxon>
        <taxon>Saccharopolyspora</taxon>
    </lineage>
</organism>
<keyword evidence="1" id="KW-1133">Transmembrane helix</keyword>
<dbReference type="RefSeq" id="WP_184479756.1">
    <property type="nucleotide sequence ID" value="NZ_JACHIV010000001.1"/>
</dbReference>
<gene>
    <name evidence="2" type="ORF">BJ969_003279</name>
</gene>
<evidence type="ECO:0000256" key="1">
    <source>
        <dbReference type="SAM" id="Phobius"/>
    </source>
</evidence>
<keyword evidence="1" id="KW-0812">Transmembrane</keyword>
<feature type="transmembrane region" description="Helical" evidence="1">
    <location>
        <begin position="73"/>
        <end position="92"/>
    </location>
</feature>
<feature type="transmembrane region" description="Helical" evidence="1">
    <location>
        <begin position="290"/>
        <end position="307"/>
    </location>
</feature>
<feature type="transmembrane region" description="Helical" evidence="1">
    <location>
        <begin position="265"/>
        <end position="284"/>
    </location>
</feature>
<evidence type="ECO:0000313" key="2">
    <source>
        <dbReference type="EMBL" id="MBB5070191.1"/>
    </source>
</evidence>
<comment type="caution">
    <text evidence="2">The sequence shown here is derived from an EMBL/GenBank/DDBJ whole genome shotgun (WGS) entry which is preliminary data.</text>
</comment>
<feature type="transmembrane region" description="Helical" evidence="1">
    <location>
        <begin position="227"/>
        <end position="244"/>
    </location>
</feature>
<proteinExistence type="predicted"/>
<keyword evidence="3" id="KW-1185">Reference proteome</keyword>
<accession>A0A840NGP7</accession>